<accession>A0A4R1PXW9</accession>
<sequence length="189" mass="21016">MAISNIRLNMESQPVKAELDIQKTVFNLSTTPAVLSIDTEPAVVEITSRPYGTLEIDQSPCRASMGIKDLETMSRETAEKGKQAVLEYMANHAQIGDRMAKIKEDIIVNIAAESTVQPIPSISWGWKDSPIIRYTANPVKYNPQPAKLDISSERGTVDIDYREGKVGLRMTQYPSIRFWTTGGNVDITK</sequence>
<protein>
    <submittedName>
        <fullName evidence="1">Uncharacterized protein</fullName>
    </submittedName>
</protein>
<dbReference type="AlphaFoldDB" id="A0A4R1PXW9"/>
<keyword evidence="2" id="KW-1185">Reference proteome</keyword>
<reference evidence="1 2" key="1">
    <citation type="submission" date="2019-03" db="EMBL/GenBank/DDBJ databases">
        <title>Genomic Encyclopedia of Type Strains, Phase IV (KMG-IV): sequencing the most valuable type-strain genomes for metagenomic binning, comparative biology and taxonomic classification.</title>
        <authorList>
            <person name="Goeker M."/>
        </authorList>
    </citation>
    <scope>NUCLEOTIDE SEQUENCE [LARGE SCALE GENOMIC DNA]</scope>
    <source>
        <strain evidence="1 2">DSM 15969</strain>
    </source>
</reference>
<proteinExistence type="predicted"/>
<evidence type="ECO:0000313" key="2">
    <source>
        <dbReference type="Proteomes" id="UP000295063"/>
    </source>
</evidence>
<dbReference type="OrthoDB" id="1680451at2"/>
<gene>
    <name evidence="1" type="ORF">EV210_10963</name>
</gene>
<dbReference type="RefSeq" id="WP_132081755.1">
    <property type="nucleotide sequence ID" value="NZ_SLUI01000009.1"/>
</dbReference>
<name>A0A4R1PXW9_9FIRM</name>
<organism evidence="1 2">
    <name type="scientific">Anaerospora hongkongensis</name>
    <dbReference type="NCBI Taxonomy" id="244830"/>
    <lineage>
        <taxon>Bacteria</taxon>
        <taxon>Bacillati</taxon>
        <taxon>Bacillota</taxon>
        <taxon>Negativicutes</taxon>
        <taxon>Selenomonadales</taxon>
        <taxon>Sporomusaceae</taxon>
        <taxon>Anaerospora</taxon>
    </lineage>
</organism>
<dbReference type="InterPro" id="IPR045527">
    <property type="entry name" value="DUF6470"/>
</dbReference>
<comment type="caution">
    <text evidence="1">The sequence shown here is derived from an EMBL/GenBank/DDBJ whole genome shotgun (WGS) entry which is preliminary data.</text>
</comment>
<dbReference type="Proteomes" id="UP000295063">
    <property type="component" value="Unassembled WGS sequence"/>
</dbReference>
<evidence type="ECO:0000313" key="1">
    <source>
        <dbReference type="EMBL" id="TCL36114.1"/>
    </source>
</evidence>
<dbReference type="Pfam" id="PF20074">
    <property type="entry name" value="DUF6470"/>
    <property type="match status" value="1"/>
</dbReference>
<dbReference type="EMBL" id="SLUI01000009">
    <property type="protein sequence ID" value="TCL36114.1"/>
    <property type="molecule type" value="Genomic_DNA"/>
</dbReference>